<dbReference type="AlphaFoldDB" id="A0A2S6N494"/>
<evidence type="ECO:0000313" key="3">
    <source>
        <dbReference type="Proteomes" id="UP000239724"/>
    </source>
</evidence>
<keyword evidence="3" id="KW-1185">Reference proteome</keyword>
<organism evidence="2 3">
    <name type="scientific">Rhodopila globiformis</name>
    <name type="common">Rhodopseudomonas globiformis</name>
    <dbReference type="NCBI Taxonomy" id="1071"/>
    <lineage>
        <taxon>Bacteria</taxon>
        <taxon>Pseudomonadati</taxon>
        <taxon>Pseudomonadota</taxon>
        <taxon>Alphaproteobacteria</taxon>
        <taxon>Acetobacterales</taxon>
        <taxon>Acetobacteraceae</taxon>
        <taxon>Rhodopila</taxon>
    </lineage>
</organism>
<proteinExistence type="predicted"/>
<sequence>MRIPLLPFVASGARPRCTRRFQFSRVRYAVRDLPERLPMMARRAASTAVLPAGRLCWRTRGTEADDTFTPIRKPVSARVPDARIEAEPEAARRQADGTSMRRS</sequence>
<name>A0A2S6N494_RHOGL</name>
<evidence type="ECO:0000256" key="1">
    <source>
        <dbReference type="SAM" id="MobiDB-lite"/>
    </source>
</evidence>
<feature type="region of interest" description="Disordered" evidence="1">
    <location>
        <begin position="80"/>
        <end position="103"/>
    </location>
</feature>
<protein>
    <submittedName>
        <fullName evidence="2">Uncharacterized protein</fullName>
    </submittedName>
</protein>
<dbReference type="EMBL" id="NHRY01000227">
    <property type="protein sequence ID" value="PPQ29426.1"/>
    <property type="molecule type" value="Genomic_DNA"/>
</dbReference>
<dbReference type="Proteomes" id="UP000239724">
    <property type="component" value="Unassembled WGS sequence"/>
</dbReference>
<gene>
    <name evidence="2" type="ORF">CCS01_21655</name>
</gene>
<feature type="compositionally biased region" description="Basic and acidic residues" evidence="1">
    <location>
        <begin position="80"/>
        <end position="95"/>
    </location>
</feature>
<reference evidence="2 3" key="1">
    <citation type="journal article" date="2018" name="Arch. Microbiol.">
        <title>New insights into the metabolic potential of the phototrophic purple bacterium Rhodopila globiformis DSM 161(T) from its draft genome sequence and evidence for a vanadium-dependent nitrogenase.</title>
        <authorList>
            <person name="Imhoff J.F."/>
            <person name="Rahn T."/>
            <person name="Kunzel S."/>
            <person name="Neulinger S.C."/>
        </authorList>
    </citation>
    <scope>NUCLEOTIDE SEQUENCE [LARGE SCALE GENOMIC DNA]</scope>
    <source>
        <strain evidence="2 3">DSM 161</strain>
    </source>
</reference>
<evidence type="ECO:0000313" key="2">
    <source>
        <dbReference type="EMBL" id="PPQ29426.1"/>
    </source>
</evidence>
<comment type="caution">
    <text evidence="2">The sequence shown here is derived from an EMBL/GenBank/DDBJ whole genome shotgun (WGS) entry which is preliminary data.</text>
</comment>
<accession>A0A2S6N494</accession>